<protein>
    <submittedName>
        <fullName evidence="3">OLC1v1004632C1</fullName>
    </submittedName>
</protein>
<dbReference type="EMBL" id="OX459122">
    <property type="protein sequence ID" value="CAI9105654.1"/>
    <property type="molecule type" value="Genomic_DNA"/>
</dbReference>
<dbReference type="InterPro" id="IPR053781">
    <property type="entry name" value="F-box_AtFBL13-like"/>
</dbReference>
<dbReference type="Pfam" id="PF24758">
    <property type="entry name" value="LRR_At5g56370"/>
    <property type="match status" value="1"/>
</dbReference>
<evidence type="ECO:0000313" key="4">
    <source>
        <dbReference type="Proteomes" id="UP001161247"/>
    </source>
</evidence>
<proteinExistence type="predicted"/>
<dbReference type="Proteomes" id="UP001161247">
    <property type="component" value="Chromosome 5"/>
</dbReference>
<dbReference type="InterPro" id="IPR036047">
    <property type="entry name" value="F-box-like_dom_sf"/>
</dbReference>
<dbReference type="CDD" id="cd22160">
    <property type="entry name" value="F-box_AtFBL13-like"/>
    <property type="match status" value="1"/>
</dbReference>
<dbReference type="InterPro" id="IPR055411">
    <property type="entry name" value="LRR_FXL15/At3g58940/PEG3-like"/>
</dbReference>
<dbReference type="PANTHER" id="PTHR31900:SF30">
    <property type="entry name" value="SUPERFAMILY PROTEIN, PUTATIVE-RELATED"/>
    <property type="match status" value="1"/>
</dbReference>
<dbReference type="Pfam" id="PF00646">
    <property type="entry name" value="F-box"/>
    <property type="match status" value="1"/>
</dbReference>
<feature type="domain" description="FBD" evidence="2">
    <location>
        <begin position="414"/>
        <end position="483"/>
    </location>
</feature>
<name>A0AAV1DF48_OLDCO</name>
<keyword evidence="4" id="KW-1185">Reference proteome</keyword>
<feature type="region of interest" description="Disordered" evidence="1">
    <location>
        <begin position="1"/>
        <end position="26"/>
    </location>
</feature>
<feature type="region of interest" description="Disordered" evidence="1">
    <location>
        <begin position="82"/>
        <end position="101"/>
    </location>
</feature>
<dbReference type="InterPro" id="IPR001810">
    <property type="entry name" value="F-box_dom"/>
</dbReference>
<accession>A0AAV1DF48</accession>
<dbReference type="SUPFAM" id="SSF81383">
    <property type="entry name" value="F-box domain"/>
    <property type="match status" value="1"/>
</dbReference>
<dbReference type="InterPro" id="IPR050232">
    <property type="entry name" value="FBL13/AtMIF1-like"/>
</dbReference>
<evidence type="ECO:0000313" key="3">
    <source>
        <dbReference type="EMBL" id="CAI9105654.1"/>
    </source>
</evidence>
<evidence type="ECO:0000259" key="2">
    <source>
        <dbReference type="SMART" id="SM00579"/>
    </source>
</evidence>
<organism evidence="3 4">
    <name type="scientific">Oldenlandia corymbosa var. corymbosa</name>
    <dbReference type="NCBI Taxonomy" id="529605"/>
    <lineage>
        <taxon>Eukaryota</taxon>
        <taxon>Viridiplantae</taxon>
        <taxon>Streptophyta</taxon>
        <taxon>Embryophyta</taxon>
        <taxon>Tracheophyta</taxon>
        <taxon>Spermatophyta</taxon>
        <taxon>Magnoliopsida</taxon>
        <taxon>eudicotyledons</taxon>
        <taxon>Gunneridae</taxon>
        <taxon>Pentapetalae</taxon>
        <taxon>asterids</taxon>
        <taxon>lamiids</taxon>
        <taxon>Gentianales</taxon>
        <taxon>Rubiaceae</taxon>
        <taxon>Rubioideae</taxon>
        <taxon>Spermacoceae</taxon>
        <taxon>Hedyotis-Oldenlandia complex</taxon>
        <taxon>Oldenlandia</taxon>
    </lineage>
</organism>
<dbReference type="PANTHER" id="PTHR31900">
    <property type="entry name" value="F-BOX/RNI SUPERFAMILY PROTEIN-RELATED"/>
    <property type="match status" value="1"/>
</dbReference>
<dbReference type="AlphaFoldDB" id="A0AAV1DF48"/>
<dbReference type="Pfam" id="PF08387">
    <property type="entry name" value="FBD"/>
    <property type="match status" value="1"/>
</dbReference>
<sequence>MERSIEPRASSSEKLQKCSHGNDASPVDRISNLPEPIICHILSFLPTKFAVGTSILSKSWQFLWAKVNTLDFNDELLLNSDEEEDEDDEFAGGGDGDGENKNFEEFVNSVFIRHKSVTLEKFRLRWRRGGCHAGYINTWFRDAIARNVKVIDLNVDYPDSAYVTQDIGFVYHLPGTLFTCKTLEFLSLEGPFLFKIPAMVCLPKLAVLQLIKVSYEIGSDESFCNFISSCLVLDSLSITRSSGDNLIVCAISSRSLRFLQLHFYSAFLSHWSETERLTIDAPALEHLIWRDEVSRIFSLQGLSSLSKVQLGLHALKCYSDCYNLVVKQVEAVNCAKSLELTRWTSIALACATTSVSTRFENLTELCITCRCCGWSFLNDLMDCAKKLEVLRITIGSSCKRKHKRCWRKPTDVLECLLHSLVQVSFTGFEGLKHELELIRYILKHGSVMKRVNLDIEAASRDSLLQEKISMFPRISHSCRIKFS</sequence>
<gene>
    <name evidence="3" type="ORF">OLC1_LOCUS14302</name>
</gene>
<dbReference type="SUPFAM" id="SSF52047">
    <property type="entry name" value="RNI-like"/>
    <property type="match status" value="1"/>
</dbReference>
<reference evidence="3" key="1">
    <citation type="submission" date="2023-03" db="EMBL/GenBank/DDBJ databases">
        <authorList>
            <person name="Julca I."/>
        </authorList>
    </citation>
    <scope>NUCLEOTIDE SEQUENCE</scope>
</reference>
<evidence type="ECO:0000256" key="1">
    <source>
        <dbReference type="SAM" id="MobiDB-lite"/>
    </source>
</evidence>
<dbReference type="SMART" id="SM00579">
    <property type="entry name" value="FBD"/>
    <property type="match status" value="1"/>
</dbReference>
<dbReference type="InterPro" id="IPR006566">
    <property type="entry name" value="FBD"/>
</dbReference>